<dbReference type="InterPro" id="IPR041657">
    <property type="entry name" value="HTH_17"/>
</dbReference>
<dbReference type="RefSeq" id="WP_307191268.1">
    <property type="nucleotide sequence ID" value="NZ_JAUSUN010000004.1"/>
</dbReference>
<sequence length="67" mass="7903">MRTINNLEQLPSILTAKDVQDFLQISKSRAYELFKEESFPAIVIGGNKRVYRDEFLEWVDTRKIINN</sequence>
<keyword evidence="3" id="KW-1185">Reference proteome</keyword>
<dbReference type="Pfam" id="PF12728">
    <property type="entry name" value="HTH_17"/>
    <property type="match status" value="1"/>
</dbReference>
<accession>A0ABU0FRY1</accession>
<dbReference type="EMBL" id="JAUSUN010000004">
    <property type="protein sequence ID" value="MDQ0412678.1"/>
    <property type="molecule type" value="Genomic_DNA"/>
</dbReference>
<name>A0ABU0FRY1_9BACI</name>
<comment type="caution">
    <text evidence="2">The sequence shown here is derived from an EMBL/GenBank/DDBJ whole genome shotgun (WGS) entry which is preliminary data.</text>
</comment>
<dbReference type="Proteomes" id="UP001242313">
    <property type="component" value="Unassembled WGS sequence"/>
</dbReference>
<protein>
    <submittedName>
        <fullName evidence="2">DNA-binding transcriptional regulator AlpA</fullName>
    </submittedName>
</protein>
<dbReference type="GO" id="GO:0003677">
    <property type="term" value="F:DNA binding"/>
    <property type="evidence" value="ECO:0007669"/>
    <property type="project" value="UniProtKB-KW"/>
</dbReference>
<gene>
    <name evidence="2" type="ORF">J2S25_000858</name>
</gene>
<evidence type="ECO:0000313" key="3">
    <source>
        <dbReference type="Proteomes" id="UP001242313"/>
    </source>
</evidence>
<evidence type="ECO:0000259" key="1">
    <source>
        <dbReference type="Pfam" id="PF12728"/>
    </source>
</evidence>
<organism evidence="2 3">
    <name type="scientific">Mesobacillus stamsii</name>
    <dbReference type="NCBI Taxonomy" id="225347"/>
    <lineage>
        <taxon>Bacteria</taxon>
        <taxon>Bacillati</taxon>
        <taxon>Bacillota</taxon>
        <taxon>Bacilli</taxon>
        <taxon>Bacillales</taxon>
        <taxon>Bacillaceae</taxon>
        <taxon>Mesobacillus</taxon>
    </lineage>
</organism>
<feature type="domain" description="Helix-turn-helix" evidence="1">
    <location>
        <begin position="14"/>
        <end position="62"/>
    </location>
</feature>
<evidence type="ECO:0000313" key="2">
    <source>
        <dbReference type="EMBL" id="MDQ0412678.1"/>
    </source>
</evidence>
<keyword evidence="2" id="KW-0238">DNA-binding</keyword>
<proteinExistence type="predicted"/>
<reference evidence="2 3" key="1">
    <citation type="submission" date="2023-07" db="EMBL/GenBank/DDBJ databases">
        <title>Genomic Encyclopedia of Type Strains, Phase IV (KMG-IV): sequencing the most valuable type-strain genomes for metagenomic binning, comparative biology and taxonomic classification.</title>
        <authorList>
            <person name="Goeker M."/>
        </authorList>
    </citation>
    <scope>NUCLEOTIDE SEQUENCE [LARGE SCALE GENOMIC DNA]</scope>
    <source>
        <strain evidence="2 3">DSM 19598</strain>
    </source>
</reference>